<evidence type="ECO:0000313" key="3">
    <source>
        <dbReference type="Proteomes" id="UP000799771"/>
    </source>
</evidence>
<dbReference type="OrthoDB" id="3741657at2759"/>
<evidence type="ECO:0000256" key="1">
    <source>
        <dbReference type="SAM" id="MobiDB-lite"/>
    </source>
</evidence>
<dbReference type="Proteomes" id="UP000799771">
    <property type="component" value="Unassembled WGS sequence"/>
</dbReference>
<accession>A0A6A6AL01</accession>
<dbReference type="AlphaFoldDB" id="A0A6A6AL01"/>
<feature type="compositionally biased region" description="Low complexity" evidence="1">
    <location>
        <begin position="319"/>
        <end position="333"/>
    </location>
</feature>
<keyword evidence="3" id="KW-1185">Reference proteome</keyword>
<organism evidence="2 3">
    <name type="scientific">Dothidotthia symphoricarpi CBS 119687</name>
    <dbReference type="NCBI Taxonomy" id="1392245"/>
    <lineage>
        <taxon>Eukaryota</taxon>
        <taxon>Fungi</taxon>
        <taxon>Dikarya</taxon>
        <taxon>Ascomycota</taxon>
        <taxon>Pezizomycotina</taxon>
        <taxon>Dothideomycetes</taxon>
        <taxon>Pleosporomycetidae</taxon>
        <taxon>Pleosporales</taxon>
        <taxon>Dothidotthiaceae</taxon>
        <taxon>Dothidotthia</taxon>
    </lineage>
</organism>
<name>A0A6A6AL01_9PLEO</name>
<gene>
    <name evidence="2" type="ORF">P153DRAFT_429821</name>
</gene>
<dbReference type="EMBL" id="ML977502">
    <property type="protein sequence ID" value="KAF2131547.1"/>
    <property type="molecule type" value="Genomic_DNA"/>
</dbReference>
<evidence type="ECO:0000313" key="2">
    <source>
        <dbReference type="EMBL" id="KAF2131547.1"/>
    </source>
</evidence>
<dbReference type="GeneID" id="54413227"/>
<protein>
    <submittedName>
        <fullName evidence="2">Uncharacterized protein</fullName>
    </submittedName>
</protein>
<reference evidence="2" key="1">
    <citation type="journal article" date="2020" name="Stud. Mycol.">
        <title>101 Dothideomycetes genomes: a test case for predicting lifestyles and emergence of pathogens.</title>
        <authorList>
            <person name="Haridas S."/>
            <person name="Albert R."/>
            <person name="Binder M."/>
            <person name="Bloem J."/>
            <person name="Labutti K."/>
            <person name="Salamov A."/>
            <person name="Andreopoulos B."/>
            <person name="Baker S."/>
            <person name="Barry K."/>
            <person name="Bills G."/>
            <person name="Bluhm B."/>
            <person name="Cannon C."/>
            <person name="Castanera R."/>
            <person name="Culley D."/>
            <person name="Daum C."/>
            <person name="Ezra D."/>
            <person name="Gonzalez J."/>
            <person name="Henrissat B."/>
            <person name="Kuo A."/>
            <person name="Liang C."/>
            <person name="Lipzen A."/>
            <person name="Lutzoni F."/>
            <person name="Magnuson J."/>
            <person name="Mondo S."/>
            <person name="Nolan M."/>
            <person name="Ohm R."/>
            <person name="Pangilinan J."/>
            <person name="Park H.-J."/>
            <person name="Ramirez L."/>
            <person name="Alfaro M."/>
            <person name="Sun H."/>
            <person name="Tritt A."/>
            <person name="Yoshinaga Y."/>
            <person name="Zwiers L.-H."/>
            <person name="Turgeon B."/>
            <person name="Goodwin S."/>
            <person name="Spatafora J."/>
            <person name="Crous P."/>
            <person name="Grigoriev I."/>
        </authorList>
    </citation>
    <scope>NUCLEOTIDE SEQUENCE</scope>
    <source>
        <strain evidence="2">CBS 119687</strain>
    </source>
</reference>
<feature type="region of interest" description="Disordered" evidence="1">
    <location>
        <begin position="310"/>
        <end position="338"/>
    </location>
</feature>
<sequence>MPSPFSIDRRALCQHADYRVGCLSCSADDMRSELKEAVTESSNRGKSMRDYQALLVATAVCGSDRECFIAKLERITKQCAAWDERCQVLKKMVASVEAQVKDVCNRTDPNALSEAFEYNATEREDELRQIWRNAAKSKVDDGFVLFCSEDPTCELPFKGIDRSNIPATADTLVSDGIGLEVFLKAGKASQRLPNTSVGDRTDPSIMSYGRALEMFGVPDGPGNDWRQASESSTEPVVREILAQVDITEITSKAEKQEARTEYDYQRLRDWQPPTTPLLSEDQQWALFGSKKHMADAAILARQYAKLVAEKERDGSSTATPVTSENPTETTTNSGWPPVDQLDWAGLTNWLSRCKQVDKAFGRETLPSWNKQREQRRATVVAQLKAWVPPQGFDDGSSSHQHPTKFYTGTPLCILDAKKLGLNVQPAKR</sequence>
<dbReference type="RefSeq" id="XP_033525934.1">
    <property type="nucleotide sequence ID" value="XM_033672795.1"/>
</dbReference>
<proteinExistence type="predicted"/>